<sequence length="195" mass="21997">MVDTFEDQKEAEDAIPKPRSSLESSRSLSSSPSNSPRSTKKVRFLSDIYRSSGEIALFSFQQSKGEIFISQGKYLEDLLKRFLMTNCKPITTQVASNEKLQQDDGAEKVDPTIFQKLVGPLIYLTNTRPDIAFVVNLVSRFMSNPSKLHFSIAKRILRYLSGTKKLGIKYVKEEHNGLIGHTEALQAMFFVLAQN</sequence>
<dbReference type="OrthoDB" id="1922643at2759"/>
<protein>
    <recommendedName>
        <fullName evidence="4">Reverse transcriptase Ty1/copia-type domain-containing protein</fullName>
    </recommendedName>
</protein>
<name>A0A5C7HJX5_9ROSI</name>
<feature type="region of interest" description="Disordered" evidence="1">
    <location>
        <begin position="1"/>
        <end position="39"/>
    </location>
</feature>
<evidence type="ECO:0008006" key="4">
    <source>
        <dbReference type="Google" id="ProtNLM"/>
    </source>
</evidence>
<accession>A0A5C7HJX5</accession>
<keyword evidence="3" id="KW-1185">Reference proteome</keyword>
<dbReference type="PANTHER" id="PTHR11439:SF483">
    <property type="entry name" value="PEPTIDE SYNTHASE GLIP-LIKE, PUTATIVE (AFU_ORTHOLOGUE AFUA_3G12920)-RELATED"/>
    <property type="match status" value="1"/>
</dbReference>
<gene>
    <name evidence="2" type="ORF">EZV62_018630</name>
</gene>
<organism evidence="2 3">
    <name type="scientific">Acer yangbiense</name>
    <dbReference type="NCBI Taxonomy" id="1000413"/>
    <lineage>
        <taxon>Eukaryota</taxon>
        <taxon>Viridiplantae</taxon>
        <taxon>Streptophyta</taxon>
        <taxon>Embryophyta</taxon>
        <taxon>Tracheophyta</taxon>
        <taxon>Spermatophyta</taxon>
        <taxon>Magnoliopsida</taxon>
        <taxon>eudicotyledons</taxon>
        <taxon>Gunneridae</taxon>
        <taxon>Pentapetalae</taxon>
        <taxon>rosids</taxon>
        <taxon>malvids</taxon>
        <taxon>Sapindales</taxon>
        <taxon>Sapindaceae</taxon>
        <taxon>Hippocastanoideae</taxon>
        <taxon>Acereae</taxon>
        <taxon>Acer</taxon>
    </lineage>
</organism>
<dbReference type="EMBL" id="VAHF01000008">
    <property type="protein sequence ID" value="TXG57317.1"/>
    <property type="molecule type" value="Genomic_DNA"/>
</dbReference>
<dbReference type="Proteomes" id="UP000323000">
    <property type="component" value="Chromosome 8"/>
</dbReference>
<reference evidence="3" key="1">
    <citation type="journal article" date="2019" name="Gigascience">
        <title>De novo genome assembly of the endangered Acer yangbiense, a plant species with extremely small populations endemic to Yunnan Province, China.</title>
        <authorList>
            <person name="Yang J."/>
            <person name="Wariss H.M."/>
            <person name="Tao L."/>
            <person name="Zhang R."/>
            <person name="Yun Q."/>
            <person name="Hollingsworth P."/>
            <person name="Dao Z."/>
            <person name="Luo G."/>
            <person name="Guo H."/>
            <person name="Ma Y."/>
            <person name="Sun W."/>
        </authorList>
    </citation>
    <scope>NUCLEOTIDE SEQUENCE [LARGE SCALE GENOMIC DNA]</scope>
    <source>
        <strain evidence="3">cv. Malutang</strain>
    </source>
</reference>
<proteinExistence type="predicted"/>
<evidence type="ECO:0000313" key="3">
    <source>
        <dbReference type="Proteomes" id="UP000323000"/>
    </source>
</evidence>
<evidence type="ECO:0000313" key="2">
    <source>
        <dbReference type="EMBL" id="TXG57317.1"/>
    </source>
</evidence>
<feature type="compositionally biased region" description="Low complexity" evidence="1">
    <location>
        <begin position="18"/>
        <end position="37"/>
    </location>
</feature>
<feature type="compositionally biased region" description="Basic and acidic residues" evidence="1">
    <location>
        <begin position="1"/>
        <end position="16"/>
    </location>
</feature>
<evidence type="ECO:0000256" key="1">
    <source>
        <dbReference type="SAM" id="MobiDB-lite"/>
    </source>
</evidence>
<comment type="caution">
    <text evidence="2">The sequence shown here is derived from an EMBL/GenBank/DDBJ whole genome shotgun (WGS) entry which is preliminary data.</text>
</comment>
<dbReference type="PANTHER" id="PTHR11439">
    <property type="entry name" value="GAG-POL-RELATED RETROTRANSPOSON"/>
    <property type="match status" value="1"/>
</dbReference>
<dbReference type="AlphaFoldDB" id="A0A5C7HJX5"/>